<dbReference type="Proteomes" id="UP000264541">
    <property type="component" value="Unassembled WGS sequence"/>
</dbReference>
<protein>
    <submittedName>
        <fullName evidence="5">DUF1533 domain-containing protein</fullName>
    </submittedName>
</protein>
<feature type="domain" description="SLH" evidence="4">
    <location>
        <begin position="160"/>
        <end position="218"/>
    </location>
</feature>
<dbReference type="InterPro" id="IPR008969">
    <property type="entry name" value="CarboxyPept-like_regulatory"/>
</dbReference>
<feature type="compositionally biased region" description="Polar residues" evidence="2">
    <location>
        <begin position="498"/>
        <end position="507"/>
    </location>
</feature>
<dbReference type="PANTHER" id="PTHR43308">
    <property type="entry name" value="OUTER MEMBRANE PROTEIN ALPHA-RELATED"/>
    <property type="match status" value="1"/>
</dbReference>
<dbReference type="Gene3D" id="1.20.1270.90">
    <property type="entry name" value="AF1782-like"/>
    <property type="match status" value="4"/>
</dbReference>
<dbReference type="Gene3D" id="2.60.40.1120">
    <property type="entry name" value="Carboxypeptidase-like, regulatory domain"/>
    <property type="match status" value="1"/>
</dbReference>
<evidence type="ECO:0000259" key="4">
    <source>
        <dbReference type="PROSITE" id="PS51272"/>
    </source>
</evidence>
<evidence type="ECO:0000256" key="2">
    <source>
        <dbReference type="SAM" id="MobiDB-lite"/>
    </source>
</evidence>
<dbReference type="Pfam" id="PF07554">
    <property type="entry name" value="FIVAR"/>
    <property type="match status" value="1"/>
</dbReference>
<reference evidence="5 6" key="1">
    <citation type="submission" date="2018-08" db="EMBL/GenBank/DDBJ databases">
        <title>Bacillus chawlae sp. nov., Bacillus glennii sp. nov., and Bacillus saganii sp. nov. Isolated from the Vehicle Assembly Building at Kennedy Space Center where the Viking Spacecraft were Assembled.</title>
        <authorList>
            <person name="Seuylemezian A."/>
            <person name="Vaishampayan P."/>
        </authorList>
    </citation>
    <scope>NUCLEOTIDE SEQUENCE [LARGE SCALE GENOMIC DNA]</scope>
    <source>
        <strain evidence="5 6">V47-23a</strain>
    </source>
</reference>
<dbReference type="OrthoDB" id="57539at2"/>
<evidence type="ECO:0000313" key="6">
    <source>
        <dbReference type="Proteomes" id="UP000264541"/>
    </source>
</evidence>
<feature type="region of interest" description="Disordered" evidence="2">
    <location>
        <begin position="493"/>
        <end position="531"/>
    </location>
</feature>
<dbReference type="InterPro" id="IPR001119">
    <property type="entry name" value="SLH_dom"/>
</dbReference>
<dbReference type="Pfam" id="PF07550">
    <property type="entry name" value="Shr-like_HID"/>
    <property type="match status" value="1"/>
</dbReference>
<dbReference type="SUPFAM" id="SSF49464">
    <property type="entry name" value="Carboxypeptidase regulatory domain-like"/>
    <property type="match status" value="1"/>
</dbReference>
<accession>A0A372LN75</accession>
<evidence type="ECO:0000256" key="3">
    <source>
        <dbReference type="SAM" id="SignalP"/>
    </source>
</evidence>
<evidence type="ECO:0000256" key="1">
    <source>
        <dbReference type="ARBA" id="ARBA00022729"/>
    </source>
</evidence>
<feature type="domain" description="SLH" evidence="4">
    <location>
        <begin position="96"/>
        <end position="159"/>
    </location>
</feature>
<dbReference type="RefSeq" id="WP_117327082.1">
    <property type="nucleotide sequence ID" value="NZ_QVTE01000034.1"/>
</dbReference>
<dbReference type="Pfam" id="PF00395">
    <property type="entry name" value="SLH"/>
    <property type="match status" value="3"/>
</dbReference>
<evidence type="ECO:0000313" key="5">
    <source>
        <dbReference type="EMBL" id="RFU68333.1"/>
    </source>
</evidence>
<name>A0A372LN75_9BACI</name>
<feature type="domain" description="SLH" evidence="4">
    <location>
        <begin position="35"/>
        <end position="94"/>
    </location>
</feature>
<feature type="signal peptide" evidence="3">
    <location>
        <begin position="1"/>
        <end position="20"/>
    </location>
</feature>
<keyword evidence="1 3" id="KW-0732">Signal</keyword>
<organism evidence="5 6">
    <name type="scientific">Peribacillus saganii</name>
    <dbReference type="NCBI Taxonomy" id="2303992"/>
    <lineage>
        <taxon>Bacteria</taxon>
        <taxon>Bacillati</taxon>
        <taxon>Bacillota</taxon>
        <taxon>Bacilli</taxon>
        <taxon>Bacillales</taxon>
        <taxon>Bacillaceae</taxon>
        <taxon>Peribacillus</taxon>
    </lineage>
</organism>
<feature type="compositionally biased region" description="Gly residues" evidence="2">
    <location>
        <begin position="509"/>
        <end position="520"/>
    </location>
</feature>
<dbReference type="PROSITE" id="PS51272">
    <property type="entry name" value="SLH"/>
    <property type="match status" value="3"/>
</dbReference>
<gene>
    <name evidence="5" type="ORF">D0469_12550</name>
</gene>
<proteinExistence type="predicted"/>
<dbReference type="InterPro" id="IPR011432">
    <property type="entry name" value="Shr-like_HID"/>
</dbReference>
<keyword evidence="6" id="KW-1185">Reference proteome</keyword>
<sequence>MKNQSYKKFLAASVSTVAVASSTLVPMNVLHVQAEDVVFKDVKSSDYFYEAIKDLAGRKILSGYKDGTFRPYSEVTRAQAARMVANILGINTHSVKDPGFADVPKGYWAHGYVAALVEKGILSGYDDNTFKPNEKLNRAQMAKIIALSFGLESTNIDQFKDVSSSDWFSGYVGALVKTGITKGKTATIFDPNGTATRAQFAAMIYRSEQGIKDRFEEEPQSIETITNSTVKIGGVTYNIADSLKSIFTQENQPILKNAKVLFESADGIIQKITYLEIKTNGSTKQSLEFDGKKSAIDGNVKVSADNIFIKNLTVKGNLDIGKELQNNFYSNNLVVEGKTVISNQEAQHITTASSNSAFYKSLAYKVSASALQMAATSTTKTKAVFEASTLGVVEIDKDDVDFEFKGKTTIKELTISSKTSIKAGKDSVLSNVLIEGNDKVDLNSEGSIGRLEIKDKNAVVSLGSKTKVIDLILPENTKPKEVITNYDHVNENIEKVDGQNNPDNKTTSSGGGSSSRGGGSSTLNPPSLAIDNTDATVGHDIELTFTANTTWQGIISSVEVDGVSAAGKYTVTDGKITLDKSMFATAKNYTITVKAAGYTNAIITQAVGTESDQTGPIILEAYPDVTEDTGSSIKLLLGTDEASTAYYVILPKGQTAPTKDQIIEGKDHNNQAVTLSGSSALTANTGKSIGILGLEPTSSYNIYVVAVDGSGNQSIKHNYVLNRNSQTAPQAPQGLAGIAPTAADITDGKITGLDPTKKYQYKLATAQTWEDIADGSTEINGLAAGIYQVRIAASGNTPASEAVSVIVAAYQTSPDSGHIPDEITTVGTYGPEAGNQTIQGNLVVKSPDVTLRNLVIEGDLIIDESVGDGDVHLNGVEVRGTTKVNGGGAESIHFKDSVLVTVIVNKNDGKIRIVAEGKTTVADLQLESYVKVEESGLTGDAPGFTNVTLSEGIQNVDSDLQVNLEGTFETINSRAANVRINLAQETSIERLVVSAIARITGAGIINTAQINANNVVLSQHPSNLVIEIPNGTVQVGDEIIEDSYSDSDATALDSIAAGQGMIDLNFEDFVAGITMADFEVTATLEGQPVTLQDFSYNPNERKVFYRPIDLESNIGKSLTVTVAPKGGKVTGEAKSSTITIGTGFQGRITDIHGVGVPGLTIRFRQGQAQEGEATTQVTTDKYGYYSVNLPAGSYTGEIAGEGFISSFLYAVAPSGSFNTKQNETAIRAAASNELKIMLSWGEQPSDVDSHLFGPTQNLNERFHTSFDNRTYKVGDIIYADLDWDDTDSYGPETTTIRQLRDGKYTFIVHNWSESPALRTSNAKVEIFKGNSKVANETFLVPQGDGNELYWKVFNLIVSNNGEEINIEPINSMHDVQPEEFFDQSREEISQELQNRINDTILLLENAQVGTLPGNYRAEDKESLMSVLDEVSAVLYNEQSTPDELFGALNRLVEAVTDFTSSQLADSGKLVQLILQVQALYDEAQEGDNIGEYATGSKATLRGSIDRAKEIADGGTLRGKELEEALNDLEKAQYEFESGKMVSVIQYSLSQEIHYAQNLYDTAQVGTEIGQYPAEEKEALGRAIDAARSILDKGTVRQREVEEGLYKLGEAIGRFKDSEIIDESIPGYIRNFQSIIEMAEQRLDDTEEGTEPGQYPAEAREQLRGLLTEARQFLAQGDVSEEEVHHQVQILNDALLEYEQSRFAESQHPGGGTGGGGYLDDAIKEALYHISEAVDLELPELDILKTTLEEGEALKADSSATTEEEAAAADRLFEAIENYLTADEVDFTEATVELPVGLAEKYQTDEWPPNLTIAWYNGEDGAEYNGDLVIKDQYFKDGTLTITWDANTDFQDGAGMLKLIDNNGTYPDRDDDIVELALKFTTQTSEGKTVVTFEI</sequence>
<dbReference type="InterPro" id="IPR051465">
    <property type="entry name" value="Cell_Envelope_Struct_Comp"/>
</dbReference>
<comment type="caution">
    <text evidence="5">The sequence shown here is derived from an EMBL/GenBank/DDBJ whole genome shotgun (WGS) entry which is preliminary data.</text>
</comment>
<dbReference type="EMBL" id="QVTE01000034">
    <property type="protein sequence ID" value="RFU68333.1"/>
    <property type="molecule type" value="Genomic_DNA"/>
</dbReference>
<feature type="chain" id="PRO_5039671960" evidence="3">
    <location>
        <begin position="21"/>
        <end position="1894"/>
    </location>
</feature>